<evidence type="ECO:0000256" key="7">
    <source>
        <dbReference type="ARBA" id="ARBA00051712"/>
    </source>
</evidence>
<gene>
    <name evidence="9" type="primary">dapF_1</name>
    <name evidence="9" type="ORF">GCM10010170_022650</name>
</gene>
<dbReference type="PROSITE" id="PS01326">
    <property type="entry name" value="DAP_EPIMERASE"/>
    <property type="match status" value="1"/>
</dbReference>
<dbReference type="Proteomes" id="UP001501444">
    <property type="component" value="Unassembled WGS sequence"/>
</dbReference>
<reference evidence="10" key="1">
    <citation type="journal article" date="2019" name="Int. J. Syst. Evol. Microbiol.">
        <title>The Global Catalogue of Microorganisms (GCM) 10K type strain sequencing project: providing services to taxonomists for standard genome sequencing and annotation.</title>
        <authorList>
            <consortium name="The Broad Institute Genomics Platform"/>
            <consortium name="The Broad Institute Genome Sequencing Center for Infectious Disease"/>
            <person name="Wu L."/>
            <person name="Ma J."/>
        </authorList>
    </citation>
    <scope>NUCLEOTIDE SEQUENCE [LARGE SCALE GENOMIC DNA]</scope>
    <source>
        <strain evidence="10">JCM 3272</strain>
    </source>
</reference>
<proteinExistence type="inferred from homology"/>
<keyword evidence="10" id="KW-1185">Reference proteome</keyword>
<dbReference type="InterPro" id="IPR001653">
    <property type="entry name" value="DAP_epimerase_DapF"/>
</dbReference>
<evidence type="ECO:0000256" key="5">
    <source>
        <dbReference type="ARBA" id="ARBA00023154"/>
    </source>
</evidence>
<feature type="active site" evidence="8">
    <location>
        <position position="66"/>
    </location>
</feature>
<dbReference type="RefSeq" id="WP_344612264.1">
    <property type="nucleotide sequence ID" value="NZ_BAAARV010000019.1"/>
</dbReference>
<protein>
    <recommendedName>
        <fullName evidence="3">diaminopimelate epimerase</fullName>
        <ecNumber evidence="3">5.1.1.7</ecNumber>
    </recommendedName>
</protein>
<sequence length="247" mass="25516">MRFWKYYAEGNSYVVVDDPGAAAALAGGVNDPARGLGGDGLLLAQWGSDRVGMRIVNPDGSAAPACGNGARCLAALAIALGRADPDAVLDVVSPGLTVRHRLLDRATWRFAQELTLATAPVEGTQFVLGTPHRVVLGPLAGLDPAVAGPPQERSWPGGTNVMFAEVRAAGRIAVLPWERGVGATLGCATGAAAAALAVARREPAWPARTVVEQPGGTIAVTWDRARPDALTLEGTARPIATGEVHPW</sequence>
<dbReference type="EC" id="5.1.1.7" evidence="3"/>
<dbReference type="InterPro" id="IPR018510">
    <property type="entry name" value="DAP_epimerase_AS"/>
</dbReference>
<dbReference type="SUPFAM" id="SSF54506">
    <property type="entry name" value="Diaminopimelate epimerase-like"/>
    <property type="match status" value="2"/>
</dbReference>
<evidence type="ECO:0000313" key="9">
    <source>
        <dbReference type="EMBL" id="GAA2340045.1"/>
    </source>
</evidence>
<accession>A0ABP5SYI3</accession>
<comment type="catalytic activity">
    <reaction evidence="7">
        <text>(2S,6S)-2,6-diaminopimelate = meso-2,6-diaminopimelate</text>
        <dbReference type="Rhea" id="RHEA:15393"/>
        <dbReference type="ChEBI" id="CHEBI:57609"/>
        <dbReference type="ChEBI" id="CHEBI:57791"/>
        <dbReference type="EC" id="5.1.1.7"/>
    </reaction>
</comment>
<keyword evidence="4" id="KW-0028">Amino-acid biosynthesis</keyword>
<evidence type="ECO:0000256" key="6">
    <source>
        <dbReference type="ARBA" id="ARBA00023235"/>
    </source>
</evidence>
<evidence type="ECO:0000256" key="8">
    <source>
        <dbReference type="PROSITE-ProRule" id="PRU10125"/>
    </source>
</evidence>
<dbReference type="Gene3D" id="3.10.310.10">
    <property type="entry name" value="Diaminopimelate Epimerase, Chain A, domain 1"/>
    <property type="match status" value="2"/>
</dbReference>
<organism evidence="9 10">
    <name type="scientific">Dactylosporangium salmoneum</name>
    <dbReference type="NCBI Taxonomy" id="53361"/>
    <lineage>
        <taxon>Bacteria</taxon>
        <taxon>Bacillati</taxon>
        <taxon>Actinomycetota</taxon>
        <taxon>Actinomycetes</taxon>
        <taxon>Micromonosporales</taxon>
        <taxon>Micromonosporaceae</taxon>
        <taxon>Dactylosporangium</taxon>
    </lineage>
</organism>
<dbReference type="PANTHER" id="PTHR31689">
    <property type="entry name" value="DIAMINOPIMELATE EPIMERASE, CHLOROPLASTIC"/>
    <property type="match status" value="1"/>
</dbReference>
<dbReference type="PANTHER" id="PTHR31689:SF0">
    <property type="entry name" value="DIAMINOPIMELATE EPIMERASE"/>
    <property type="match status" value="1"/>
</dbReference>
<keyword evidence="5" id="KW-0457">Lysine biosynthesis</keyword>
<name>A0ABP5SYI3_9ACTN</name>
<keyword evidence="6" id="KW-0413">Isomerase</keyword>
<evidence type="ECO:0000256" key="3">
    <source>
        <dbReference type="ARBA" id="ARBA00013080"/>
    </source>
</evidence>
<evidence type="ECO:0000313" key="10">
    <source>
        <dbReference type="Proteomes" id="UP001501444"/>
    </source>
</evidence>
<dbReference type="EMBL" id="BAAARV010000019">
    <property type="protein sequence ID" value="GAA2340045.1"/>
    <property type="molecule type" value="Genomic_DNA"/>
</dbReference>
<comment type="caution">
    <text evidence="9">The sequence shown here is derived from an EMBL/GenBank/DDBJ whole genome shotgun (WGS) entry which is preliminary data.</text>
</comment>
<comment type="pathway">
    <text evidence="1">Amino-acid biosynthesis; L-lysine biosynthesis via DAP pathway; DL-2,6-diaminopimelate from LL-2,6-diaminopimelate: step 1/1.</text>
</comment>
<evidence type="ECO:0000256" key="2">
    <source>
        <dbReference type="ARBA" id="ARBA00010219"/>
    </source>
</evidence>
<evidence type="ECO:0000256" key="1">
    <source>
        <dbReference type="ARBA" id="ARBA00005196"/>
    </source>
</evidence>
<comment type="similarity">
    <text evidence="2">Belongs to the diaminopimelate epimerase family.</text>
</comment>
<evidence type="ECO:0000256" key="4">
    <source>
        <dbReference type="ARBA" id="ARBA00022605"/>
    </source>
</evidence>
<dbReference type="Pfam" id="PF01678">
    <property type="entry name" value="DAP_epimerase"/>
    <property type="match status" value="2"/>
</dbReference>